<dbReference type="Pfam" id="PF14322">
    <property type="entry name" value="SusD-like_3"/>
    <property type="match status" value="1"/>
</dbReference>
<feature type="chain" id="PRO_5006847295" description="Carbohydrate-binding protein SusD" evidence="6">
    <location>
        <begin position="25"/>
        <end position="501"/>
    </location>
</feature>
<dbReference type="Pfam" id="PF07980">
    <property type="entry name" value="SusD_RagB"/>
    <property type="match status" value="1"/>
</dbReference>
<keyword evidence="4" id="KW-0472">Membrane</keyword>
<feature type="domain" description="RagB/SusD" evidence="7">
    <location>
        <begin position="379"/>
        <end position="463"/>
    </location>
</feature>
<evidence type="ECO:0000259" key="7">
    <source>
        <dbReference type="Pfam" id="PF07980"/>
    </source>
</evidence>
<keyword evidence="3 6" id="KW-0732">Signal</keyword>
<gene>
    <name evidence="9" type="ORF">AUC43_10660</name>
</gene>
<comment type="subcellular location">
    <subcellularLocation>
        <location evidence="1">Cell outer membrane</location>
    </subcellularLocation>
</comment>
<feature type="domain" description="SusD-like N-terminal" evidence="8">
    <location>
        <begin position="71"/>
        <end position="251"/>
    </location>
</feature>
<dbReference type="CDD" id="cd08977">
    <property type="entry name" value="SusD"/>
    <property type="match status" value="1"/>
</dbReference>
<proteinExistence type="inferred from homology"/>
<dbReference type="InterPro" id="IPR012944">
    <property type="entry name" value="SusD_RagB_dom"/>
</dbReference>
<evidence type="ECO:0000256" key="5">
    <source>
        <dbReference type="ARBA" id="ARBA00023237"/>
    </source>
</evidence>
<evidence type="ECO:0000313" key="9">
    <source>
        <dbReference type="EMBL" id="ALW85512.1"/>
    </source>
</evidence>
<evidence type="ECO:0000256" key="6">
    <source>
        <dbReference type="SAM" id="SignalP"/>
    </source>
</evidence>
<evidence type="ECO:0000256" key="1">
    <source>
        <dbReference type="ARBA" id="ARBA00004442"/>
    </source>
</evidence>
<dbReference type="STRING" id="1411621.AUC43_10660"/>
<dbReference type="Gene3D" id="1.25.40.390">
    <property type="match status" value="1"/>
</dbReference>
<dbReference type="Proteomes" id="UP000059542">
    <property type="component" value="Chromosome"/>
</dbReference>
<evidence type="ECO:0000313" key="10">
    <source>
        <dbReference type="Proteomes" id="UP000059542"/>
    </source>
</evidence>
<dbReference type="KEGG" id="hyg:AUC43_10660"/>
<dbReference type="InterPro" id="IPR011990">
    <property type="entry name" value="TPR-like_helical_dom_sf"/>
</dbReference>
<protein>
    <recommendedName>
        <fullName evidence="11">Carbohydrate-binding protein SusD</fullName>
    </recommendedName>
</protein>
<dbReference type="GO" id="GO:0009279">
    <property type="term" value="C:cell outer membrane"/>
    <property type="evidence" value="ECO:0007669"/>
    <property type="project" value="UniProtKB-SubCell"/>
</dbReference>
<feature type="signal peptide" evidence="6">
    <location>
        <begin position="1"/>
        <end position="24"/>
    </location>
</feature>
<evidence type="ECO:0000256" key="2">
    <source>
        <dbReference type="ARBA" id="ARBA00006275"/>
    </source>
</evidence>
<accession>A0A0U4C5H1</accession>
<dbReference type="OrthoDB" id="9792139at2"/>
<dbReference type="InterPro" id="IPR033985">
    <property type="entry name" value="SusD-like_N"/>
</dbReference>
<dbReference type="RefSeq" id="WP_068192938.1">
    <property type="nucleotide sequence ID" value="NZ_CP013909.1"/>
</dbReference>
<evidence type="ECO:0008006" key="11">
    <source>
        <dbReference type="Google" id="ProtNLM"/>
    </source>
</evidence>
<evidence type="ECO:0000259" key="8">
    <source>
        <dbReference type="Pfam" id="PF14322"/>
    </source>
</evidence>
<comment type="similarity">
    <text evidence="2">Belongs to the SusD family.</text>
</comment>
<sequence length="501" mass="54178">MNISITNKVAIAVCWSFLAVGTFACQPDKLNPKPEILFSDKVVFSSPARIELQANNMYAYVKSGTFLGGRFQIYNDIRANDFINLRSNGVTGTGVWNHTLTETSQNDVINTWGAAYQAINQINVFLDGLDANASKFVAPVFPADYANKANNYRGEGRLLRALCYYSLLQLYARPYVDGNGSKPGLPLRLKGEVDDKNNDLARSSVGEVYTQILADLDFAEKNLPLNNGSAPLNVTRAHRNTAIALKTRVYLSMAKYDDVIREANKLVPATGPFVAPTGVPNALNASVAAVFAVPQETTESILSFPFTSQDQPGTQNQLAFYYLPQGGGGNGEYSLNSGPGGILSNPAWAAADARRTNFVLVSGTESYLKKYPTGAPNPYTDKAPVMRYAEVMLNLAEARARTTPGVDPQALLLLNAVRGRSNPAGVYTAAGLSSATGLIDAILLERRIEFLGEGIRNIDLMRLNATIPGKGSVSAVAPSDLLYVWPIPFTELATNKLMTRN</sequence>
<dbReference type="EMBL" id="CP013909">
    <property type="protein sequence ID" value="ALW85512.1"/>
    <property type="molecule type" value="Genomic_DNA"/>
</dbReference>
<evidence type="ECO:0000256" key="4">
    <source>
        <dbReference type="ARBA" id="ARBA00023136"/>
    </source>
</evidence>
<reference evidence="9 10" key="1">
    <citation type="submission" date="2015-12" db="EMBL/GenBank/DDBJ databases">
        <authorList>
            <person name="Shamseldin A."/>
            <person name="Moawad H."/>
            <person name="Abd El-Rahim W.M."/>
            <person name="Sadowsky M.J."/>
        </authorList>
    </citation>
    <scope>NUCLEOTIDE SEQUENCE [LARGE SCALE GENOMIC DNA]</scope>
    <source>
        <strain evidence="9 10">DG5B</strain>
    </source>
</reference>
<keyword evidence="10" id="KW-1185">Reference proteome</keyword>
<evidence type="ECO:0000256" key="3">
    <source>
        <dbReference type="ARBA" id="ARBA00022729"/>
    </source>
</evidence>
<organism evidence="9 10">
    <name type="scientific">Hymenobacter sedentarius</name>
    <dbReference type="NCBI Taxonomy" id="1411621"/>
    <lineage>
        <taxon>Bacteria</taxon>
        <taxon>Pseudomonadati</taxon>
        <taxon>Bacteroidota</taxon>
        <taxon>Cytophagia</taxon>
        <taxon>Cytophagales</taxon>
        <taxon>Hymenobacteraceae</taxon>
        <taxon>Hymenobacter</taxon>
    </lineage>
</organism>
<dbReference type="SUPFAM" id="SSF48452">
    <property type="entry name" value="TPR-like"/>
    <property type="match status" value="1"/>
</dbReference>
<dbReference type="AlphaFoldDB" id="A0A0U4C5H1"/>
<keyword evidence="5" id="KW-0998">Cell outer membrane</keyword>
<name>A0A0U4C5H1_9BACT</name>